<accession>A0A840DN09</accession>
<evidence type="ECO:0000256" key="1">
    <source>
        <dbReference type="SAM" id="Coils"/>
    </source>
</evidence>
<proteinExistence type="predicted"/>
<comment type="caution">
    <text evidence="2">The sequence shown here is derived from an EMBL/GenBank/DDBJ whole genome shotgun (WGS) entry which is preliminary data.</text>
</comment>
<evidence type="ECO:0000313" key="2">
    <source>
        <dbReference type="EMBL" id="MBB4071438.1"/>
    </source>
</evidence>
<dbReference type="SUPFAM" id="SSF46689">
    <property type="entry name" value="Homeodomain-like"/>
    <property type="match status" value="1"/>
</dbReference>
<dbReference type="Gene3D" id="1.10.10.60">
    <property type="entry name" value="Homeodomain-like"/>
    <property type="match status" value="1"/>
</dbReference>
<dbReference type="RefSeq" id="WP_281375779.1">
    <property type="nucleotide sequence ID" value="NZ_JACIFD010000006.1"/>
</dbReference>
<dbReference type="AlphaFoldDB" id="A0A840DN09"/>
<dbReference type="Pfam" id="PF01527">
    <property type="entry name" value="HTH_Tnp_1"/>
    <property type="match status" value="1"/>
</dbReference>
<dbReference type="GO" id="GO:0003677">
    <property type="term" value="F:DNA binding"/>
    <property type="evidence" value="ECO:0007669"/>
    <property type="project" value="InterPro"/>
</dbReference>
<name>A0A840DN09_9MICO</name>
<dbReference type="Proteomes" id="UP000571183">
    <property type="component" value="Unassembled WGS sequence"/>
</dbReference>
<gene>
    <name evidence="2" type="ORF">F5897_000742</name>
</gene>
<dbReference type="InterPro" id="IPR002514">
    <property type="entry name" value="Transposase_8"/>
</dbReference>
<feature type="coiled-coil region" evidence="1">
    <location>
        <begin position="58"/>
        <end position="92"/>
    </location>
</feature>
<keyword evidence="3" id="KW-1185">Reference proteome</keyword>
<sequence length="102" mass="11517">MPRAYPEEFRNEVIQAALNRSEGVTLTQVAAGFGVAVPTLETWLRRYRVDTGIKPGVTGSEKEEIARLKREKKQLEYEVEILRRAAAFLSQANLPGKGTTRW</sequence>
<reference evidence="2" key="1">
    <citation type="submission" date="2020-08" db="EMBL/GenBank/DDBJ databases">
        <title>Sequencing the genomes of 1000 actinobacteria strains.</title>
        <authorList>
            <person name="Klenk H.-P."/>
        </authorList>
    </citation>
    <scope>NUCLEOTIDE SEQUENCE [LARGE SCALE GENOMIC DNA]</scope>
    <source>
        <strain evidence="2">DSM 27064</strain>
    </source>
</reference>
<dbReference type="InterPro" id="IPR009057">
    <property type="entry name" value="Homeodomain-like_sf"/>
</dbReference>
<dbReference type="EMBL" id="JACIFD010000006">
    <property type="protein sequence ID" value="MBB4071438.1"/>
    <property type="molecule type" value="Genomic_DNA"/>
</dbReference>
<dbReference type="GO" id="GO:0004803">
    <property type="term" value="F:transposase activity"/>
    <property type="evidence" value="ECO:0007669"/>
    <property type="project" value="InterPro"/>
</dbReference>
<keyword evidence="1" id="KW-0175">Coiled coil</keyword>
<evidence type="ECO:0000313" key="3">
    <source>
        <dbReference type="Proteomes" id="UP000571183"/>
    </source>
</evidence>
<dbReference type="GO" id="GO:0006313">
    <property type="term" value="P:DNA transposition"/>
    <property type="evidence" value="ECO:0007669"/>
    <property type="project" value="InterPro"/>
</dbReference>
<organism evidence="2 3">
    <name type="scientific">Canibacter oris</name>
    <dbReference type="NCBI Taxonomy" id="1365628"/>
    <lineage>
        <taxon>Bacteria</taxon>
        <taxon>Bacillati</taxon>
        <taxon>Actinomycetota</taxon>
        <taxon>Actinomycetes</taxon>
        <taxon>Micrococcales</taxon>
        <taxon>Microbacteriaceae</taxon>
        <taxon>Canibacter</taxon>
    </lineage>
</organism>
<protein>
    <submittedName>
        <fullName evidence="2">Transposase-like protein</fullName>
    </submittedName>
</protein>